<feature type="compositionally biased region" description="Low complexity" evidence="1">
    <location>
        <begin position="104"/>
        <end position="114"/>
    </location>
</feature>
<dbReference type="Pfam" id="PF16537">
    <property type="entry name" value="T2SSB"/>
    <property type="match status" value="1"/>
</dbReference>
<evidence type="ECO:0000256" key="1">
    <source>
        <dbReference type="SAM" id="MobiDB-lite"/>
    </source>
</evidence>
<name>A0A432Z4G7_9GAMM</name>
<dbReference type="OrthoDB" id="5432325at2"/>
<keyword evidence="2" id="KW-1133">Transmembrane helix</keyword>
<comment type="caution">
    <text evidence="4">The sequence shown here is derived from an EMBL/GenBank/DDBJ whole genome shotgun (WGS) entry which is preliminary data.</text>
</comment>
<evidence type="ECO:0000313" key="5">
    <source>
        <dbReference type="Proteomes" id="UP000287908"/>
    </source>
</evidence>
<dbReference type="GO" id="GO:0015627">
    <property type="term" value="C:type II protein secretion system complex"/>
    <property type="evidence" value="ECO:0007669"/>
    <property type="project" value="InterPro"/>
</dbReference>
<keyword evidence="5" id="KW-1185">Reference proteome</keyword>
<proteinExistence type="predicted"/>
<evidence type="ECO:0000256" key="2">
    <source>
        <dbReference type="SAM" id="Phobius"/>
    </source>
</evidence>
<feature type="transmembrane region" description="Helical" evidence="2">
    <location>
        <begin position="37"/>
        <end position="59"/>
    </location>
</feature>
<feature type="region of interest" description="Disordered" evidence="1">
    <location>
        <begin position="93"/>
        <end position="120"/>
    </location>
</feature>
<evidence type="ECO:0000259" key="3">
    <source>
        <dbReference type="Pfam" id="PF16537"/>
    </source>
</evidence>
<keyword evidence="2" id="KW-0812">Transmembrane</keyword>
<accession>A0A432Z4G7</accession>
<protein>
    <submittedName>
        <fullName evidence="4">General secretion pathway protein GspB</fullName>
    </submittedName>
</protein>
<gene>
    <name evidence="4" type="ORF">CWI81_12415</name>
</gene>
<keyword evidence="2" id="KW-0472">Membrane</keyword>
<sequence length="235" mass="26176">MSSLLKALKQQQSPLVNRGSQLDPLLMDNKSNNSKPWLIVLVAAMAIATAALIILLALVKPWVTEQPLPGQPEQSQDYSLGNAKTVSAIEWEASPQPEPPQPEPTVVNQQPQQQDSASRQPLDLNSVSEDLLAKFEQAVKESSSSESPSQSSSVMPALADLEREFRRQVPEFSYDGHMFVSNRADRWIELNTQRLYVGDNFQGLTVERIEPQQVVLSLSGKAFTVRALEDWRKEP</sequence>
<feature type="domain" description="Type II secretion system protein GspB C-terminal" evidence="3">
    <location>
        <begin position="169"/>
        <end position="227"/>
    </location>
</feature>
<dbReference type="Proteomes" id="UP000287908">
    <property type="component" value="Unassembled WGS sequence"/>
</dbReference>
<organism evidence="4 5">
    <name type="scientific">Idiomarina seosinensis</name>
    <dbReference type="NCBI Taxonomy" id="281739"/>
    <lineage>
        <taxon>Bacteria</taxon>
        <taxon>Pseudomonadati</taxon>
        <taxon>Pseudomonadota</taxon>
        <taxon>Gammaproteobacteria</taxon>
        <taxon>Alteromonadales</taxon>
        <taxon>Idiomarinaceae</taxon>
        <taxon>Idiomarina</taxon>
    </lineage>
</organism>
<evidence type="ECO:0000313" key="4">
    <source>
        <dbReference type="EMBL" id="RUO72780.1"/>
    </source>
</evidence>
<dbReference type="InterPro" id="IPR032389">
    <property type="entry name" value="GspB_C"/>
</dbReference>
<dbReference type="RefSeq" id="WP_126785628.1">
    <property type="nucleotide sequence ID" value="NZ_PIQF01000005.1"/>
</dbReference>
<dbReference type="EMBL" id="PIQF01000005">
    <property type="protein sequence ID" value="RUO72780.1"/>
    <property type="molecule type" value="Genomic_DNA"/>
</dbReference>
<reference evidence="4 5" key="1">
    <citation type="journal article" date="2011" name="Front. Microbiol.">
        <title>Genomic signatures of strain selection and enhancement in Bacillus atrophaeus var. globigii, a historical biowarfare simulant.</title>
        <authorList>
            <person name="Gibbons H.S."/>
            <person name="Broomall S.M."/>
            <person name="McNew L.A."/>
            <person name="Daligault H."/>
            <person name="Chapman C."/>
            <person name="Bruce D."/>
            <person name="Karavis M."/>
            <person name="Krepps M."/>
            <person name="McGregor P.A."/>
            <person name="Hong C."/>
            <person name="Park K.H."/>
            <person name="Akmal A."/>
            <person name="Feldman A."/>
            <person name="Lin J.S."/>
            <person name="Chang W.E."/>
            <person name="Higgs B.W."/>
            <person name="Demirev P."/>
            <person name="Lindquist J."/>
            <person name="Liem A."/>
            <person name="Fochler E."/>
            <person name="Read T.D."/>
            <person name="Tapia R."/>
            <person name="Johnson S."/>
            <person name="Bishop-Lilly K.A."/>
            <person name="Detter C."/>
            <person name="Han C."/>
            <person name="Sozhamannan S."/>
            <person name="Rosenzweig C.N."/>
            <person name="Skowronski E.W."/>
        </authorList>
    </citation>
    <scope>NUCLEOTIDE SEQUENCE [LARGE SCALE GENOMIC DNA]</scope>
    <source>
        <strain evidence="4 5">CL-SP19</strain>
    </source>
</reference>
<dbReference type="AlphaFoldDB" id="A0A432Z4G7"/>